<dbReference type="SMART" id="SM00267">
    <property type="entry name" value="GGDEF"/>
    <property type="match status" value="1"/>
</dbReference>
<dbReference type="SUPFAM" id="SSF55073">
    <property type="entry name" value="Nucleotide cyclase"/>
    <property type="match status" value="1"/>
</dbReference>
<keyword evidence="2" id="KW-0472">Membrane</keyword>
<dbReference type="EMBL" id="CP029347">
    <property type="protein sequence ID" value="AWL12288.1"/>
    <property type="molecule type" value="Genomic_DNA"/>
</dbReference>
<evidence type="ECO:0000313" key="4">
    <source>
        <dbReference type="EMBL" id="AWL12288.1"/>
    </source>
</evidence>
<dbReference type="InterPro" id="IPR043128">
    <property type="entry name" value="Rev_trsase/Diguanyl_cyclase"/>
</dbReference>
<dbReference type="Proteomes" id="UP000245728">
    <property type="component" value="Chromosome"/>
</dbReference>
<dbReference type="Gene3D" id="3.30.70.270">
    <property type="match status" value="1"/>
</dbReference>
<reference evidence="4 5" key="1">
    <citation type="submission" date="2018-05" db="EMBL/GenBank/DDBJ databases">
        <title>Salinimonas sp. HMF8227 Genome sequencing and assembly.</title>
        <authorList>
            <person name="Kang H."/>
            <person name="Kang J."/>
            <person name="Cha I."/>
            <person name="Kim H."/>
            <person name="Joh K."/>
        </authorList>
    </citation>
    <scope>NUCLEOTIDE SEQUENCE [LARGE SCALE GENOMIC DNA]</scope>
    <source>
        <strain evidence="4 5">HMF8227</strain>
    </source>
</reference>
<keyword evidence="5" id="KW-1185">Reference proteome</keyword>
<dbReference type="AlphaFoldDB" id="A0A2S2E3R0"/>
<dbReference type="FunFam" id="3.30.70.270:FF:000001">
    <property type="entry name" value="Diguanylate cyclase domain protein"/>
    <property type="match status" value="1"/>
</dbReference>
<dbReference type="PANTHER" id="PTHR46663">
    <property type="entry name" value="DIGUANYLATE CYCLASE DGCT-RELATED"/>
    <property type="match status" value="1"/>
</dbReference>
<dbReference type="Pfam" id="PF07495">
    <property type="entry name" value="Y_Y_Y"/>
    <property type="match status" value="1"/>
</dbReference>
<dbReference type="InterPro" id="IPR029787">
    <property type="entry name" value="Nucleotide_cyclase"/>
</dbReference>
<organism evidence="4 5">
    <name type="scientific">Saliniradius amylolyticus</name>
    <dbReference type="NCBI Taxonomy" id="2183582"/>
    <lineage>
        <taxon>Bacteria</taxon>
        <taxon>Pseudomonadati</taxon>
        <taxon>Pseudomonadota</taxon>
        <taxon>Gammaproteobacteria</taxon>
        <taxon>Alteromonadales</taxon>
        <taxon>Alteromonadaceae</taxon>
        <taxon>Saliniradius</taxon>
    </lineage>
</organism>
<dbReference type="GO" id="GO:0016740">
    <property type="term" value="F:transferase activity"/>
    <property type="evidence" value="ECO:0007669"/>
    <property type="project" value="UniProtKB-KW"/>
</dbReference>
<dbReference type="InterPro" id="IPR011123">
    <property type="entry name" value="Y_Y_Y"/>
</dbReference>
<dbReference type="InterPro" id="IPR052163">
    <property type="entry name" value="DGC-Regulatory_Protein"/>
</dbReference>
<evidence type="ECO:0000313" key="5">
    <source>
        <dbReference type="Proteomes" id="UP000245728"/>
    </source>
</evidence>
<dbReference type="CDD" id="cd01949">
    <property type="entry name" value="GGDEF"/>
    <property type="match status" value="1"/>
</dbReference>
<evidence type="ECO:0000259" key="3">
    <source>
        <dbReference type="PROSITE" id="PS50887"/>
    </source>
</evidence>
<evidence type="ECO:0000256" key="1">
    <source>
        <dbReference type="ARBA" id="ARBA00001946"/>
    </source>
</evidence>
<dbReference type="Gene3D" id="2.130.10.10">
    <property type="entry name" value="YVTN repeat-like/Quinoprotein amine dehydrogenase"/>
    <property type="match status" value="2"/>
</dbReference>
<dbReference type="SUPFAM" id="SSF50998">
    <property type="entry name" value="Quinoprotein alcohol dehydrogenase-like"/>
    <property type="match status" value="1"/>
</dbReference>
<evidence type="ECO:0000256" key="2">
    <source>
        <dbReference type="SAM" id="Phobius"/>
    </source>
</evidence>
<dbReference type="InterPro" id="IPR015943">
    <property type="entry name" value="WD40/YVTN_repeat-like_dom_sf"/>
</dbReference>
<dbReference type="InterPro" id="IPR011047">
    <property type="entry name" value="Quinoprotein_ADH-like_sf"/>
</dbReference>
<dbReference type="Pfam" id="PF07494">
    <property type="entry name" value="Reg_prop"/>
    <property type="match status" value="3"/>
</dbReference>
<dbReference type="InterPro" id="IPR013783">
    <property type="entry name" value="Ig-like_fold"/>
</dbReference>
<dbReference type="InterPro" id="IPR011110">
    <property type="entry name" value="Reg_prop"/>
</dbReference>
<protein>
    <submittedName>
        <fullName evidence="4">Signaling protein YkoW</fullName>
        <ecNumber evidence="4">2.7.3.-</ecNumber>
    </submittedName>
</protein>
<dbReference type="KEGG" id="salh:HMF8227_01815"/>
<feature type="domain" description="GGDEF" evidence="3">
    <location>
        <begin position="811"/>
        <end position="944"/>
    </location>
</feature>
<proteinExistence type="predicted"/>
<dbReference type="PANTHER" id="PTHR46663:SF2">
    <property type="entry name" value="GGDEF DOMAIN-CONTAINING PROTEIN"/>
    <property type="match status" value="1"/>
</dbReference>
<name>A0A2S2E3R0_9ALTE</name>
<dbReference type="PROSITE" id="PS50887">
    <property type="entry name" value="GGDEF"/>
    <property type="match status" value="1"/>
</dbReference>
<accession>A0A2S2E3R0</accession>
<dbReference type="Gene3D" id="2.60.40.10">
    <property type="entry name" value="Immunoglobulins"/>
    <property type="match status" value="1"/>
</dbReference>
<dbReference type="EC" id="2.7.3.-" evidence="4"/>
<gene>
    <name evidence="4" type="ORF">HMF8227_01815</name>
</gene>
<dbReference type="OrthoDB" id="9772100at2"/>
<keyword evidence="2" id="KW-0812">Transmembrane</keyword>
<keyword evidence="2" id="KW-1133">Transmembrane helix</keyword>
<comment type="cofactor">
    <cofactor evidence="1">
        <name>Mg(2+)</name>
        <dbReference type="ChEBI" id="CHEBI:18420"/>
    </cofactor>
</comment>
<dbReference type="NCBIfam" id="TIGR00254">
    <property type="entry name" value="GGDEF"/>
    <property type="match status" value="1"/>
</dbReference>
<dbReference type="Pfam" id="PF00990">
    <property type="entry name" value="GGDEF"/>
    <property type="match status" value="1"/>
</dbReference>
<sequence length="944" mass="106699">MLRVFFSLLTLLGLLSNVTWGMERTLPEEQLQFRRISTQDGLPSAYINTLLQRQNGFVWVGTKGGLARFDGTNFKLYQHQSHSDALPSNDVTSLLEDSNKRLWIGTSRGLVLFDETNSIFKPIELGDSKRSNTILALHQAQSGKIIVGTENGVFRLSGNGDVEGTWLEGHSIKFFESNSEAIWIGSKSGLFALNQDGLQHIDLIGDSNFDVREARLFDGQLIDNTLWLATDGDGLLAFDISTNALSRQYLRSDGLSSNSIWSLGVYNQRIWLGYFYDGIAELNPNTGQLLHFNHHPHMQHTLPYSNVSQLLFDKQGLLWVGTTNGLAVTDLISRQLYSINEYHGLTNKHVWSFARDDDTLWIGTEDGINQFDLKTKTLHTHKLDVIGKTPIWDLEIVDDQVYLATNDGLAVFRQVDGVNSIIWTSDKDSTPAYSIVRDEHLLHIGLYDGSYRVFDTASQKYTDYWHHAVPDYINQIIAFEKHFLAATRNGLYALAPDSRTSTLIPLSDSDVQPNVTSLYLDKTQLWVSTDYSGLYEFRWTGEQWQKHNHWQSLNGLSLTQVKSFTKLNSSLVVFDQVHINILNPESGELARAPVQLAGLNMEFNLNAIYNTGDSVIVGGNQGLAIIPADTLLQPAHVPPPLKLTEWQIMDKTFVSNDSPNALTLQPEHQYYAFHFTALEFIAPRQIQYQYRLLPSRKQWSSLPQGQLSLSQLPYGEYTLQVKASDITGQFRAPNYNLSLHVIAPWWQTNAAKLSLAILVLLALVFWYWRKKRQVKRLSRLANYDDLTGLPNRQYFNRKIKELMEQAKENGSTMALIFIDLNEFKQINDTLGHAAGDKVLQHIAEQLSQRIRDNDFAARLSGDEFVVLLPNIKGQSQATKAIARIRESFDTQLSIDGAKINFDGSIGVSIFDGHAPIAQEELLKQADRAMYRCKRSGEGVCFYQP</sequence>
<dbReference type="RefSeq" id="WP_109339878.1">
    <property type="nucleotide sequence ID" value="NZ_CP029347.1"/>
</dbReference>
<keyword evidence="4" id="KW-0808">Transferase</keyword>
<dbReference type="InterPro" id="IPR000160">
    <property type="entry name" value="GGDEF_dom"/>
</dbReference>
<feature type="transmembrane region" description="Helical" evidence="2">
    <location>
        <begin position="750"/>
        <end position="768"/>
    </location>
</feature>
<dbReference type="SUPFAM" id="SSF63829">
    <property type="entry name" value="Calcium-dependent phosphotriesterase"/>
    <property type="match status" value="1"/>
</dbReference>